<dbReference type="PROSITE" id="PS00129">
    <property type="entry name" value="GLYCOSYL_HYDROL_F31_1"/>
    <property type="match status" value="1"/>
</dbReference>
<name>A0A7W8GB27_9SPIR</name>
<protein>
    <submittedName>
        <fullName evidence="8">Alpha-glucosidase</fullName>
        <ecNumber evidence="8">3.2.1.20</ecNumber>
    </submittedName>
</protein>
<feature type="domain" description="Glycoside hydrolase family 31 N-terminal" evidence="6">
    <location>
        <begin position="39"/>
        <end position="113"/>
    </location>
</feature>
<comment type="similarity">
    <text evidence="1 4">Belongs to the glycosyl hydrolase 31 family.</text>
</comment>
<dbReference type="Gene3D" id="2.60.40.1760">
    <property type="entry name" value="glycosyl hydrolase (family 31)"/>
    <property type="match status" value="1"/>
</dbReference>
<dbReference type="Gene3D" id="3.20.20.80">
    <property type="entry name" value="Glycosidases"/>
    <property type="match status" value="1"/>
</dbReference>
<evidence type="ECO:0000256" key="2">
    <source>
        <dbReference type="ARBA" id="ARBA00022801"/>
    </source>
</evidence>
<evidence type="ECO:0000256" key="4">
    <source>
        <dbReference type="RuleBase" id="RU361185"/>
    </source>
</evidence>
<dbReference type="SUPFAM" id="SSF51011">
    <property type="entry name" value="Glycosyl hydrolase domain"/>
    <property type="match status" value="1"/>
</dbReference>
<dbReference type="Proteomes" id="UP000518887">
    <property type="component" value="Unassembled WGS sequence"/>
</dbReference>
<dbReference type="InterPro" id="IPR017853">
    <property type="entry name" value="GH"/>
</dbReference>
<gene>
    <name evidence="8" type="ORF">HNP76_002374</name>
</gene>
<evidence type="ECO:0000256" key="3">
    <source>
        <dbReference type="ARBA" id="ARBA00023295"/>
    </source>
</evidence>
<dbReference type="InterPro" id="IPR030458">
    <property type="entry name" value="Glyco_hydro_31_AS"/>
</dbReference>
<feature type="domain" description="Glycosyl hydrolase family 31 C-terminal" evidence="7">
    <location>
        <begin position="536"/>
        <end position="622"/>
    </location>
</feature>
<keyword evidence="2 4" id="KW-0378">Hydrolase</keyword>
<dbReference type="Pfam" id="PF13802">
    <property type="entry name" value="Gal_mutarotas_2"/>
    <property type="match status" value="1"/>
</dbReference>
<dbReference type="PANTHER" id="PTHR22762">
    <property type="entry name" value="ALPHA-GLUCOSIDASE"/>
    <property type="match status" value="1"/>
</dbReference>
<evidence type="ECO:0000313" key="9">
    <source>
        <dbReference type="Proteomes" id="UP000518887"/>
    </source>
</evidence>
<dbReference type="GO" id="GO:0030246">
    <property type="term" value="F:carbohydrate binding"/>
    <property type="evidence" value="ECO:0007669"/>
    <property type="project" value="InterPro"/>
</dbReference>
<dbReference type="Gene3D" id="2.60.40.4040">
    <property type="match status" value="1"/>
</dbReference>
<dbReference type="EC" id="3.2.1.20" evidence="8"/>
<evidence type="ECO:0000313" key="8">
    <source>
        <dbReference type="EMBL" id="MBB5226986.1"/>
    </source>
</evidence>
<reference evidence="8 9" key="1">
    <citation type="submission" date="2020-08" db="EMBL/GenBank/DDBJ databases">
        <title>Genomic Encyclopedia of Type Strains, Phase IV (KMG-IV): sequencing the most valuable type-strain genomes for metagenomic binning, comparative biology and taxonomic classification.</title>
        <authorList>
            <person name="Goeker M."/>
        </authorList>
    </citation>
    <scope>NUCLEOTIDE SEQUENCE [LARGE SCALE GENOMIC DNA]</scope>
    <source>
        <strain evidence="8 9">DSM 103462</strain>
    </source>
</reference>
<dbReference type="PANTHER" id="PTHR22762:SF166">
    <property type="entry name" value="ALPHA-GLUCOSIDASE"/>
    <property type="match status" value="1"/>
</dbReference>
<dbReference type="SUPFAM" id="SSF74650">
    <property type="entry name" value="Galactose mutarotase-like"/>
    <property type="match status" value="1"/>
</dbReference>
<evidence type="ECO:0000256" key="1">
    <source>
        <dbReference type="ARBA" id="ARBA00007806"/>
    </source>
</evidence>
<dbReference type="InterPro" id="IPR011013">
    <property type="entry name" value="Gal_mutarotase_sf_dom"/>
</dbReference>
<dbReference type="InterPro" id="IPR000322">
    <property type="entry name" value="Glyco_hydro_31_TIM"/>
</dbReference>
<evidence type="ECO:0000259" key="5">
    <source>
        <dbReference type="Pfam" id="PF01055"/>
    </source>
</evidence>
<dbReference type="AlphaFoldDB" id="A0A7W8GB27"/>
<accession>A0A7W8GB27</accession>
<keyword evidence="3 4" id="KW-0326">Glycosidase</keyword>
<dbReference type="InterPro" id="IPR025887">
    <property type="entry name" value="Glyco_hydro_31_N_dom"/>
</dbReference>
<dbReference type="Pfam" id="PF21365">
    <property type="entry name" value="Glyco_hydro_31_3rd"/>
    <property type="match status" value="1"/>
</dbReference>
<dbReference type="CDD" id="cd14752">
    <property type="entry name" value="GH31_N"/>
    <property type="match status" value="1"/>
</dbReference>
<dbReference type="CDD" id="cd06604">
    <property type="entry name" value="GH31_glucosidase_II_MalA"/>
    <property type="match status" value="1"/>
</dbReference>
<dbReference type="GO" id="GO:0004558">
    <property type="term" value="F:alpha-1,4-glucosidase activity"/>
    <property type="evidence" value="ECO:0007669"/>
    <property type="project" value="UniProtKB-EC"/>
</dbReference>
<feature type="domain" description="Glycoside hydrolase family 31 TIM barrel" evidence="5">
    <location>
        <begin position="162"/>
        <end position="525"/>
    </location>
</feature>
<proteinExistence type="inferred from homology"/>
<keyword evidence="9" id="KW-1185">Reference proteome</keyword>
<dbReference type="SUPFAM" id="SSF51445">
    <property type="entry name" value="(Trans)glycosidases"/>
    <property type="match status" value="1"/>
</dbReference>
<sequence length="672" mass="76792">MINKFRFGNPIIQTDAVVNDLSLSTNSLSQGAVKSDWPFAFEYKMAKEDMIFGLGENVRGINKRGFHYTSWCSDKPGGNESDSSLYGAHNFIVIFGEKISGLYFDTPGKIEFDIGWTDYDTLTVKCDVEGIFLYEITSSEGEKSAALKDIVHQFRQMIGQSYIPPFWAFGFQQSRWGYRTEKDVREVVKKYRENKLPLDSVCLDIDYMEEFMDFTVDKAKFPAFKKLNEDMAKEGIHLIPIIDAGIKQKEGYEVYEEGKKAGYFCKKADGSNFVAAVWPGKCVFTDFFREDARKWFGSKYKALTDAGVEGFWNDMNEPALFYTEEGLKEAFDKFESFKGKELDINTFFEFTPVSGSTCNRLKDYQSFYHEVMDLNGKKVSVSHDKLHNMYGALMTKAAREGLNEIKKDRRTLLYSRASCIGSHRYGGIWMGDNLAWWNNLEMELKMLPSLNMCGFLYTGADIGGFGDSSSRDLVLRWLAFGVFTPLMRNHAAWNTRNQECYAFGQSEDFKSVLSLRYALLPYIYSEFIKASLKNDMMFRPLSFDYPEDKIARDIEDQLMLGNEVLVAPVYRQNAKGRFVYLPEDMIQVTWKNCQASQAPIEKGGHYIDIPEDTVVFFIKKGKSIPLCGKIAQTSRDVDYSSIIKLGDSSAGYELYSDDGFTTEISLKNIRTI</sequence>
<dbReference type="EMBL" id="JACHFQ010000007">
    <property type="protein sequence ID" value="MBB5226986.1"/>
    <property type="molecule type" value="Genomic_DNA"/>
</dbReference>
<evidence type="ECO:0000259" key="7">
    <source>
        <dbReference type="Pfam" id="PF21365"/>
    </source>
</evidence>
<evidence type="ECO:0000259" key="6">
    <source>
        <dbReference type="Pfam" id="PF13802"/>
    </source>
</evidence>
<dbReference type="InterPro" id="IPR048395">
    <property type="entry name" value="Glyco_hydro_31_C"/>
</dbReference>
<dbReference type="Pfam" id="PF01055">
    <property type="entry name" value="Glyco_hydro_31_2nd"/>
    <property type="match status" value="1"/>
</dbReference>
<comment type="caution">
    <text evidence="8">The sequence shown here is derived from an EMBL/GenBank/DDBJ whole genome shotgun (WGS) entry which is preliminary data.</text>
</comment>
<dbReference type="GO" id="GO:0005975">
    <property type="term" value="P:carbohydrate metabolic process"/>
    <property type="evidence" value="ECO:0007669"/>
    <property type="project" value="InterPro"/>
</dbReference>
<organism evidence="8 9">
    <name type="scientific">Treponema ruminis</name>
    <dbReference type="NCBI Taxonomy" id="744515"/>
    <lineage>
        <taxon>Bacteria</taxon>
        <taxon>Pseudomonadati</taxon>
        <taxon>Spirochaetota</taxon>
        <taxon>Spirochaetia</taxon>
        <taxon>Spirochaetales</taxon>
        <taxon>Treponemataceae</taxon>
        <taxon>Treponema</taxon>
    </lineage>
</organism>
<dbReference type="RefSeq" id="WP_184660754.1">
    <property type="nucleotide sequence ID" value="NZ_CP031518.1"/>
</dbReference>